<gene>
    <name evidence="2" type="ORF">Val02_55900</name>
</gene>
<dbReference type="CDD" id="cd06223">
    <property type="entry name" value="PRTases_typeI"/>
    <property type="match status" value="1"/>
</dbReference>
<organism evidence="2 3">
    <name type="scientific">Virgisporangium aliadipatigenens</name>
    <dbReference type="NCBI Taxonomy" id="741659"/>
    <lineage>
        <taxon>Bacteria</taxon>
        <taxon>Bacillati</taxon>
        <taxon>Actinomycetota</taxon>
        <taxon>Actinomycetes</taxon>
        <taxon>Micromonosporales</taxon>
        <taxon>Micromonosporaceae</taxon>
        <taxon>Virgisporangium</taxon>
    </lineage>
</organism>
<dbReference type="AlphaFoldDB" id="A0A8J3YNB8"/>
<dbReference type="Pfam" id="PF00156">
    <property type="entry name" value="Pribosyltran"/>
    <property type="match status" value="1"/>
</dbReference>
<dbReference type="InterPro" id="IPR000836">
    <property type="entry name" value="PRTase_dom"/>
</dbReference>
<evidence type="ECO:0000259" key="1">
    <source>
        <dbReference type="Pfam" id="PF00156"/>
    </source>
</evidence>
<sequence length="230" mass="24860">MRPEESQRFADRREAGAELATNLRTYLDEGGITERPLILGMSRGGVPVAAEIARQLDADLDVIVVTRIGLPWRPEFGVGALAEKGPAVIDHDALTRANISVADLTPVVAMQREEIIGQLERYRGGHGVPSVTGRVVIVVDDGMQTGVRARAALRAIHGDLPAHLVFATPVCAAESMDRLAIEADGLVHVRCPCCYNATGLWYRDIPELTDDDVLEALHSVWDTVPVASAR</sequence>
<reference evidence="2" key="1">
    <citation type="submission" date="2021-01" db="EMBL/GenBank/DDBJ databases">
        <title>Whole genome shotgun sequence of Virgisporangium aliadipatigenens NBRC 105644.</title>
        <authorList>
            <person name="Komaki H."/>
            <person name="Tamura T."/>
        </authorList>
    </citation>
    <scope>NUCLEOTIDE SEQUENCE</scope>
    <source>
        <strain evidence="2">NBRC 105644</strain>
    </source>
</reference>
<dbReference type="RefSeq" id="WP_203902186.1">
    <property type="nucleotide sequence ID" value="NZ_BOPF01000022.1"/>
</dbReference>
<feature type="domain" description="Phosphoribosyltransferase" evidence="1">
    <location>
        <begin position="22"/>
        <end position="170"/>
    </location>
</feature>
<comment type="caution">
    <text evidence="2">The sequence shown here is derived from an EMBL/GenBank/DDBJ whole genome shotgun (WGS) entry which is preliminary data.</text>
</comment>
<evidence type="ECO:0000313" key="3">
    <source>
        <dbReference type="Proteomes" id="UP000619260"/>
    </source>
</evidence>
<name>A0A8J3YNB8_9ACTN</name>
<keyword evidence="2" id="KW-0328">Glycosyltransferase</keyword>
<keyword evidence="3" id="KW-1185">Reference proteome</keyword>
<dbReference type="Gene3D" id="3.30.1310.20">
    <property type="entry name" value="PRTase-like"/>
    <property type="match status" value="1"/>
</dbReference>
<dbReference type="GO" id="GO:0016757">
    <property type="term" value="F:glycosyltransferase activity"/>
    <property type="evidence" value="ECO:0007669"/>
    <property type="project" value="UniProtKB-KW"/>
</dbReference>
<accession>A0A8J3YNB8</accession>
<dbReference type="Proteomes" id="UP000619260">
    <property type="component" value="Unassembled WGS sequence"/>
</dbReference>
<proteinExistence type="predicted"/>
<evidence type="ECO:0000313" key="2">
    <source>
        <dbReference type="EMBL" id="GIJ48704.1"/>
    </source>
</evidence>
<keyword evidence="2" id="KW-0808">Transferase</keyword>
<dbReference type="InterPro" id="IPR029057">
    <property type="entry name" value="PRTase-like"/>
</dbReference>
<dbReference type="SUPFAM" id="SSF53271">
    <property type="entry name" value="PRTase-like"/>
    <property type="match status" value="1"/>
</dbReference>
<dbReference type="Gene3D" id="3.40.50.2020">
    <property type="match status" value="1"/>
</dbReference>
<dbReference type="EMBL" id="BOPF01000022">
    <property type="protein sequence ID" value="GIJ48704.1"/>
    <property type="molecule type" value="Genomic_DNA"/>
</dbReference>
<protein>
    <submittedName>
        <fullName evidence="2">Phosphoribosyltransferase</fullName>
    </submittedName>
</protein>